<protein>
    <submittedName>
        <fullName evidence="1">Uncharacterized protein</fullName>
    </submittedName>
</protein>
<sequence>MRFDRALRTPLAPEALSRIDSTTRAMCAARLPLHALHEKIMTIGAPVALSSVLIARTLYNRNEATSTGAC</sequence>
<proteinExistence type="predicted"/>
<evidence type="ECO:0000313" key="2">
    <source>
        <dbReference type="Proteomes" id="UP000195569"/>
    </source>
</evidence>
<dbReference type="Proteomes" id="UP000195569">
    <property type="component" value="Unassembled WGS sequence"/>
</dbReference>
<comment type="caution">
    <text evidence="1">The sequence shown here is derived from an EMBL/GenBank/DDBJ whole genome shotgun (WGS) entry which is preliminary data.</text>
</comment>
<accession>A0A1N7SH06</accession>
<evidence type="ECO:0000313" key="1">
    <source>
        <dbReference type="EMBL" id="SIT46691.1"/>
    </source>
</evidence>
<dbReference type="AlphaFoldDB" id="A0A1N7SH06"/>
<gene>
    <name evidence="1" type="ORF">BN2476_520074</name>
</gene>
<reference evidence="1" key="1">
    <citation type="submission" date="2016-12" db="EMBL/GenBank/DDBJ databases">
        <authorList>
            <person name="Moulin L."/>
        </authorList>
    </citation>
    <scope>NUCLEOTIDE SEQUENCE [LARGE SCALE GENOMIC DNA]</scope>
    <source>
        <strain evidence="1">STM 7183</strain>
    </source>
</reference>
<dbReference type="EMBL" id="CYGY02000052">
    <property type="protein sequence ID" value="SIT46691.1"/>
    <property type="molecule type" value="Genomic_DNA"/>
</dbReference>
<organism evidence="1 2">
    <name type="scientific">Paraburkholderia piptadeniae</name>
    <dbReference type="NCBI Taxonomy" id="1701573"/>
    <lineage>
        <taxon>Bacteria</taxon>
        <taxon>Pseudomonadati</taxon>
        <taxon>Pseudomonadota</taxon>
        <taxon>Betaproteobacteria</taxon>
        <taxon>Burkholderiales</taxon>
        <taxon>Burkholderiaceae</taxon>
        <taxon>Paraburkholderia</taxon>
    </lineage>
</organism>
<name>A0A1N7SH06_9BURK</name>
<keyword evidence="2" id="KW-1185">Reference proteome</keyword>